<dbReference type="Pfam" id="PF00009">
    <property type="entry name" value="GTP_EFTU"/>
    <property type="match status" value="1"/>
</dbReference>
<dbReference type="EMBL" id="CATOUU010000703">
    <property type="protein sequence ID" value="CAI9942523.1"/>
    <property type="molecule type" value="Genomic_DNA"/>
</dbReference>
<keyword evidence="3" id="KW-0342">GTP-binding</keyword>
<dbReference type="PANTHER" id="PTHR23115">
    <property type="entry name" value="TRANSLATION FACTOR"/>
    <property type="match status" value="1"/>
</dbReference>
<organism evidence="5">
    <name type="scientific">Hexamita inflata</name>
    <dbReference type="NCBI Taxonomy" id="28002"/>
    <lineage>
        <taxon>Eukaryota</taxon>
        <taxon>Metamonada</taxon>
        <taxon>Diplomonadida</taxon>
        <taxon>Hexamitidae</taxon>
        <taxon>Hexamitinae</taxon>
        <taxon>Hexamita</taxon>
    </lineage>
</organism>
<dbReference type="PROSITE" id="PS51722">
    <property type="entry name" value="G_TR_2"/>
    <property type="match status" value="1"/>
</dbReference>
<sequence>MSISLTGSQKPLILYEQTHVVSTLQDPSELVLNYEKTEDAQKHLEQEQNESDLLLHEKTQSQELKEQETKHQELERQPHIKEYKSVKEQYLDEIGQVLRSERQNIILDMYHQQEKIKQLKKQNDSDETKILIELEQQELKIMLDDLIDINILIDKFKKEYDQLIKNSFESYPSDIQYTEDAQRQRIKKQHNKIIQAKKDITKIFKRKHSSKCKTCKAENVLFIRCKICSYLFCIQGKNIQDSDAYKHIRDEKHEIDIEFEVERRFQWEKGPEDSNKEFQKEFDRQSKVCQVETDDKSLQLLKLHQIDELVTQQLQYINKIESKAFNDELQQKAEFYLDPEHIKQKKLQFLMIQFDKSNEQKEQKLIQETQQTAHQVTKRNNFNIFANNQRNIEKELLIKSLQMKIAHDSKNLDAANVLQQKCVQNCQAISNIKETISSINNLVNTLKTQEQKLNYDKNIISEFKDEIYTLLSHLNEVSQSNLFQVLLKLKNNYQSQLLSEMTETYLNEINLVLRIHNQDDEGIQLYQNRNPKYFNHLLPQQQQNDIQFKEQAVTIQIILQTQKNIRNNMKLILENLDKIRKQQIVTISISQEGCELKQEPQNQTDSISTIEEFQPQQITQQQVKYDVQIKMQPKSNLKLTNNKVESLDNIIQEQISQNQIIDALQIKKEDSLTPIENKIKAETISTNIQSQSENKFQINLSQLIDQTDLNIFKDEDTYEEIVQFIKQIKEKIEHLNEYAHIPELIRSTSKQIEISKNELELTKMFNIDSSQKIQAQKDNTEIQKRKDALQAHDITKYLSDRHISVVFCGHVHHGKSTLSQQLLLESIQDPNTRDLERQRLFDLNKTMANGLNSLPEERRTGNTIEYAKRQFDTIGGRHVLLLDAPGHENYILSMIEAATQADIGVLLTSAKQGEYQDGTCGADREAEKRGQTLEHAQILHTCGVSSLIVVINKIDDVSYEQSQKTICEKIVNSLLPQLIKIGFNEKNITFIPVSAKTNINVGRTFKNQQELGENPHTNDLQQKIYDFKQQQFLGEQRFTWFKGFSLMDAIDNICMPFRDIGGFVRIIICSKQKIGQQYLVECKVEKGQFNIKDNDFVLMPINKDIQLESNQCETVFPGDQCVVSVDKITYQQMKTGDIICRKGQECQTQMEFFIALCCVEATLISRGYKAMIHIGGIITEFEVVYVVGVLNDAGVLNSQTKYFGTGERAIIKIRVLGRKNQICVSTFERDEFLGRVLIRHQRTTVGAGVVIEEWNNITLEDNEDNIIETTSEHECSFQNQGSYQNNNINKQQQDQMDPQIKIWQMNNYINDIKAMPAQSYVLTLYIRSSDSPEGVIKMLNAKREKSMNVQNNKDSILCAIDKAKYYISQLQRIPQNGLCIFAGSEMVAFEPAYPVVGSDMDCSHLFNLTQLQDLLYPKEKYIFIVFDGYIACVYSVCGESIKILAEIEADMPKKGAFESLKLDEQNTRQEIRKQYARDIVKMVNQTINDSQVKDVTRIIIAHTSDFKDMVNDLTFKPQLANLVCYPSIEIGYGLQHGVEYAMYKVKQQLKNVYPVREMELSKKFIKIVEKYNSQKYLKNSKKYPKLFCIGLKNVLKCLKMGIIEYVLIQNGSIYDKVIQQFIENNVTIQFVSNNTADGNQLCKSFGVCAILTTPYE</sequence>
<dbReference type="Gene3D" id="3.30.960.10">
    <property type="entry name" value="eRF1 domain 1"/>
    <property type="match status" value="1"/>
</dbReference>
<protein>
    <submittedName>
        <fullName evidence="5">Translation elongation factor</fullName>
    </submittedName>
    <submittedName>
        <fullName evidence="6">Translation_elongation factor</fullName>
    </submittedName>
</protein>
<dbReference type="SUPFAM" id="SSF55315">
    <property type="entry name" value="L30e-like"/>
    <property type="match status" value="1"/>
</dbReference>
<dbReference type="Gene3D" id="3.40.50.300">
    <property type="entry name" value="P-loop containing nucleotide triphosphate hydrolases"/>
    <property type="match status" value="2"/>
</dbReference>
<dbReference type="Gene3D" id="3.30.1330.30">
    <property type="match status" value="1"/>
</dbReference>
<dbReference type="SUPFAM" id="SSF50465">
    <property type="entry name" value="EF-Tu/eEF-1alpha/eIF2-gamma C-terminal domain"/>
    <property type="match status" value="1"/>
</dbReference>
<dbReference type="SUPFAM" id="SSF50447">
    <property type="entry name" value="Translation proteins"/>
    <property type="match status" value="1"/>
</dbReference>
<evidence type="ECO:0000313" key="5">
    <source>
        <dbReference type="EMBL" id="CAI9942523.1"/>
    </source>
</evidence>
<feature type="domain" description="Tr-type G" evidence="4">
    <location>
        <begin position="800"/>
        <end position="1016"/>
    </location>
</feature>
<reference evidence="6 7" key="2">
    <citation type="submission" date="2024-07" db="EMBL/GenBank/DDBJ databases">
        <authorList>
            <person name="Akdeniz Z."/>
        </authorList>
    </citation>
    <scope>NUCLEOTIDE SEQUENCE [LARGE SCALE GENOMIC DNA]</scope>
</reference>
<evidence type="ECO:0000259" key="4">
    <source>
        <dbReference type="PROSITE" id="PS51722"/>
    </source>
</evidence>
<keyword evidence="2" id="KW-0547">Nucleotide-binding</keyword>
<comment type="similarity">
    <text evidence="1">Belongs to the TRAFAC class translation factor GTPase superfamily. Classic translation factor GTPase family. EF-Tu/EF-1A subfamily.</text>
</comment>
<dbReference type="GO" id="GO:0003924">
    <property type="term" value="F:GTPase activity"/>
    <property type="evidence" value="ECO:0007669"/>
    <property type="project" value="InterPro"/>
</dbReference>
<keyword evidence="5" id="KW-0648">Protein biosynthesis</keyword>
<dbReference type="Proteomes" id="UP001642409">
    <property type="component" value="Unassembled WGS sequence"/>
</dbReference>
<dbReference type="InterPro" id="IPR054696">
    <property type="entry name" value="GTP-eEF1A_C"/>
</dbReference>
<dbReference type="InterPro" id="IPR027417">
    <property type="entry name" value="P-loop_NTPase"/>
</dbReference>
<dbReference type="InterPro" id="IPR009000">
    <property type="entry name" value="Transl_B-barrel_sf"/>
</dbReference>
<evidence type="ECO:0000256" key="3">
    <source>
        <dbReference type="ARBA" id="ARBA00023134"/>
    </source>
</evidence>
<comment type="caution">
    <text evidence="5">The sequence shown here is derived from an EMBL/GenBank/DDBJ whole genome shotgun (WGS) entry which is preliminary data.</text>
</comment>
<dbReference type="InterPro" id="IPR042226">
    <property type="entry name" value="eFR1_2_sf"/>
</dbReference>
<dbReference type="EMBL" id="CAXDID020000069">
    <property type="protein sequence ID" value="CAL6013664.1"/>
    <property type="molecule type" value="Genomic_DNA"/>
</dbReference>
<dbReference type="Pfam" id="PF03463">
    <property type="entry name" value="eRF1_1"/>
    <property type="match status" value="1"/>
</dbReference>
<evidence type="ECO:0000313" key="7">
    <source>
        <dbReference type="Proteomes" id="UP001642409"/>
    </source>
</evidence>
<keyword evidence="5" id="KW-0251">Elongation factor</keyword>
<dbReference type="GO" id="GO:0003746">
    <property type="term" value="F:translation elongation factor activity"/>
    <property type="evidence" value="ECO:0007669"/>
    <property type="project" value="UniProtKB-KW"/>
</dbReference>
<dbReference type="Gene3D" id="2.40.30.10">
    <property type="entry name" value="Translation factors"/>
    <property type="match status" value="2"/>
</dbReference>
<dbReference type="InterPro" id="IPR024049">
    <property type="entry name" value="eRF1_1_sf"/>
</dbReference>
<accession>A0AA86UJW6</accession>
<evidence type="ECO:0000313" key="6">
    <source>
        <dbReference type="EMBL" id="CAL6013664.1"/>
    </source>
</evidence>
<dbReference type="GO" id="GO:0005525">
    <property type="term" value="F:GTP binding"/>
    <property type="evidence" value="ECO:0007669"/>
    <property type="project" value="UniProtKB-KW"/>
</dbReference>
<keyword evidence="7" id="KW-1185">Reference proteome</keyword>
<dbReference type="InterPro" id="IPR000795">
    <property type="entry name" value="T_Tr_GTP-bd_dom"/>
</dbReference>
<dbReference type="Pfam" id="PF22594">
    <property type="entry name" value="GTP-eEF1A_C"/>
    <property type="match status" value="1"/>
</dbReference>
<dbReference type="InterPro" id="IPR050100">
    <property type="entry name" value="TRAFAC_GTPase_members"/>
</dbReference>
<evidence type="ECO:0000256" key="2">
    <source>
        <dbReference type="ARBA" id="ARBA00022741"/>
    </source>
</evidence>
<dbReference type="InterPro" id="IPR005140">
    <property type="entry name" value="eRF1_Pelota-like_N"/>
</dbReference>
<dbReference type="Gene3D" id="3.30.420.60">
    <property type="entry name" value="eRF1 domain 2"/>
    <property type="match status" value="1"/>
</dbReference>
<gene>
    <name evidence="6" type="ORF">HINF_LOCUS23894</name>
    <name evidence="5" type="ORF">HINF_LOCUS30168</name>
</gene>
<dbReference type="InterPro" id="IPR009001">
    <property type="entry name" value="Transl_elong_EF1A/Init_IF2_C"/>
</dbReference>
<dbReference type="InterPro" id="IPR005141">
    <property type="entry name" value="eRF1_2"/>
</dbReference>
<evidence type="ECO:0000256" key="1">
    <source>
        <dbReference type="ARBA" id="ARBA00007249"/>
    </source>
</evidence>
<dbReference type="Pfam" id="PF03464">
    <property type="entry name" value="eRF1_2"/>
    <property type="match status" value="1"/>
</dbReference>
<dbReference type="SUPFAM" id="SSF52540">
    <property type="entry name" value="P-loop containing nucleoside triphosphate hydrolases"/>
    <property type="match status" value="1"/>
</dbReference>
<name>A0AA86UJW6_9EUKA</name>
<dbReference type="SUPFAM" id="SSF55481">
    <property type="entry name" value="N-terminal domain of eukaryotic peptide chain release factor subunit 1, ERF1"/>
    <property type="match status" value="1"/>
</dbReference>
<reference evidence="5" key="1">
    <citation type="submission" date="2023-06" db="EMBL/GenBank/DDBJ databases">
        <authorList>
            <person name="Kurt Z."/>
        </authorList>
    </citation>
    <scope>NUCLEOTIDE SEQUENCE</scope>
</reference>
<proteinExistence type="inferred from homology"/>
<dbReference type="InterPro" id="IPR029064">
    <property type="entry name" value="Ribosomal_eL30-like_sf"/>
</dbReference>